<keyword evidence="3" id="KW-1185">Reference proteome</keyword>
<comment type="caution">
    <text evidence="2">The sequence shown here is derived from an EMBL/GenBank/DDBJ whole genome shotgun (WGS) entry which is preliminary data.</text>
</comment>
<feature type="domain" description="DUF6469" evidence="1">
    <location>
        <begin position="128"/>
        <end position="187"/>
    </location>
</feature>
<evidence type="ECO:0000313" key="3">
    <source>
        <dbReference type="Proteomes" id="UP001428341"/>
    </source>
</evidence>
<dbReference type="AlphaFoldDB" id="A0AAP0LH02"/>
<dbReference type="Pfam" id="PF20073">
    <property type="entry name" value="DUF6469"/>
    <property type="match status" value="1"/>
</dbReference>
<evidence type="ECO:0000259" key="1">
    <source>
        <dbReference type="Pfam" id="PF20073"/>
    </source>
</evidence>
<proteinExistence type="predicted"/>
<reference evidence="2 3" key="1">
    <citation type="submission" date="2024-05" db="EMBL/GenBank/DDBJ databases">
        <title>Haplotype-resolved chromosome-level genome assembly of Huyou (Citrus changshanensis).</title>
        <authorList>
            <person name="Miao C."/>
            <person name="Chen W."/>
            <person name="Wu Y."/>
            <person name="Wang L."/>
            <person name="Zhao S."/>
            <person name="Grierson D."/>
            <person name="Xu C."/>
            <person name="Chen K."/>
        </authorList>
    </citation>
    <scope>NUCLEOTIDE SEQUENCE [LARGE SCALE GENOMIC DNA]</scope>
    <source>
        <strain evidence="2">01-14</strain>
        <tissue evidence="2">Leaf</tissue>
    </source>
</reference>
<protein>
    <recommendedName>
        <fullName evidence="1">DUF6469 domain-containing protein</fullName>
    </recommendedName>
</protein>
<evidence type="ECO:0000313" key="2">
    <source>
        <dbReference type="EMBL" id="KAK9175147.1"/>
    </source>
</evidence>
<organism evidence="2 3">
    <name type="scientific">Citrus x changshan-huyou</name>
    <dbReference type="NCBI Taxonomy" id="2935761"/>
    <lineage>
        <taxon>Eukaryota</taxon>
        <taxon>Viridiplantae</taxon>
        <taxon>Streptophyta</taxon>
        <taxon>Embryophyta</taxon>
        <taxon>Tracheophyta</taxon>
        <taxon>Spermatophyta</taxon>
        <taxon>Magnoliopsida</taxon>
        <taxon>eudicotyledons</taxon>
        <taxon>Gunneridae</taxon>
        <taxon>Pentapetalae</taxon>
        <taxon>rosids</taxon>
        <taxon>malvids</taxon>
        <taxon>Sapindales</taxon>
        <taxon>Rutaceae</taxon>
        <taxon>Aurantioideae</taxon>
        <taxon>Citrus</taxon>
    </lineage>
</organism>
<accession>A0AAP0LH02</accession>
<sequence>MQQAEWREACVAAKSMETSIFFGHKAAGIGLCYDVCRINKQGLGQTQRFVGSRKGTTDSEKDIFGENSRWECHWHGVIAWVEDDSTWAKHPKDQGIVRRMRGEPNIGTRVSVKEKEVMALIWLCVEERNRFSNLGKEPYEKLPGHILVLADARPETASDLQRVGRMWTSVSVTIVTEDENEVDTKPHRHVLSYRIERLAECFAPLTGWRYCFASMIDFLEDCVSDYRIFLENELMK</sequence>
<gene>
    <name evidence="2" type="ORF">WN944_027153</name>
</gene>
<dbReference type="Proteomes" id="UP001428341">
    <property type="component" value="Unassembled WGS sequence"/>
</dbReference>
<name>A0AAP0LH02_9ROSI</name>
<dbReference type="InterPro" id="IPR045529">
    <property type="entry name" value="DUF6469"/>
</dbReference>
<dbReference type="EMBL" id="JBCGBO010000025">
    <property type="protein sequence ID" value="KAK9175147.1"/>
    <property type="molecule type" value="Genomic_DNA"/>
</dbReference>